<dbReference type="EMBL" id="CAJNDS010002137">
    <property type="protein sequence ID" value="CAE7346889.1"/>
    <property type="molecule type" value="Genomic_DNA"/>
</dbReference>
<dbReference type="SMART" id="SM00248">
    <property type="entry name" value="ANK"/>
    <property type="match status" value="4"/>
</dbReference>
<evidence type="ECO:0000313" key="5">
    <source>
        <dbReference type="Proteomes" id="UP000604046"/>
    </source>
</evidence>
<dbReference type="PROSITE" id="PS50297">
    <property type="entry name" value="ANK_REP_REGION"/>
    <property type="match status" value="2"/>
</dbReference>
<organism evidence="4 5">
    <name type="scientific">Symbiodinium natans</name>
    <dbReference type="NCBI Taxonomy" id="878477"/>
    <lineage>
        <taxon>Eukaryota</taxon>
        <taxon>Sar</taxon>
        <taxon>Alveolata</taxon>
        <taxon>Dinophyceae</taxon>
        <taxon>Suessiales</taxon>
        <taxon>Symbiodiniaceae</taxon>
        <taxon>Symbiodinium</taxon>
    </lineage>
</organism>
<dbReference type="Proteomes" id="UP000604046">
    <property type="component" value="Unassembled WGS sequence"/>
</dbReference>
<gene>
    <name evidence="4" type="primary">ANKRD50</name>
    <name evidence="4" type="ORF">SNAT2548_LOCUS18197</name>
</gene>
<keyword evidence="5" id="KW-1185">Reference proteome</keyword>
<keyword evidence="2 3" id="KW-0040">ANK repeat</keyword>
<comment type="caution">
    <text evidence="4">The sequence shown here is derived from an EMBL/GenBank/DDBJ whole genome shotgun (WGS) entry which is preliminary data.</text>
</comment>
<protein>
    <submittedName>
        <fullName evidence="4">ANKRD50 protein</fullName>
    </submittedName>
</protein>
<name>A0A812PU45_9DINO</name>
<evidence type="ECO:0000256" key="2">
    <source>
        <dbReference type="ARBA" id="ARBA00023043"/>
    </source>
</evidence>
<accession>A0A812PU45</accession>
<proteinExistence type="predicted"/>
<dbReference type="PANTHER" id="PTHR24201">
    <property type="entry name" value="ANK_REP_REGION DOMAIN-CONTAINING PROTEIN"/>
    <property type="match status" value="1"/>
</dbReference>
<dbReference type="InterPro" id="IPR002110">
    <property type="entry name" value="Ankyrin_rpt"/>
</dbReference>
<feature type="repeat" description="ANK" evidence="3">
    <location>
        <begin position="112"/>
        <end position="144"/>
    </location>
</feature>
<sequence>MDVCKAISGETVALLDPDDFQGQTAMALKQRLSSQMGVSRFRLILLTEDGVAIRHDEVFAATPIKLQLLFLDFLPADVEEDQRMMVASRKNDLLTLEALLKGPRNPDIADHGGRTPLHHAALGGHVAAAQLLLEAGAEKDPTTSTGKTPLWMAAQGGLLEVVRFLVEVGADKDHADTGGTTPFWTAGEFGHLDVCGFLREAGCSQDPI</sequence>
<dbReference type="PRINTS" id="PR01415">
    <property type="entry name" value="ANKYRIN"/>
</dbReference>
<dbReference type="Gene3D" id="1.25.40.20">
    <property type="entry name" value="Ankyrin repeat-containing domain"/>
    <property type="match status" value="1"/>
</dbReference>
<dbReference type="InterPro" id="IPR050776">
    <property type="entry name" value="Ank_Repeat/CDKN_Inhibitor"/>
</dbReference>
<feature type="repeat" description="ANK" evidence="3">
    <location>
        <begin position="145"/>
        <end position="177"/>
    </location>
</feature>
<keyword evidence="1" id="KW-0677">Repeat</keyword>
<dbReference type="PROSITE" id="PS50088">
    <property type="entry name" value="ANK_REPEAT"/>
    <property type="match status" value="2"/>
</dbReference>
<dbReference type="AlphaFoldDB" id="A0A812PU45"/>
<dbReference type="InterPro" id="IPR036770">
    <property type="entry name" value="Ankyrin_rpt-contain_sf"/>
</dbReference>
<dbReference type="OrthoDB" id="539213at2759"/>
<evidence type="ECO:0000256" key="1">
    <source>
        <dbReference type="ARBA" id="ARBA00022737"/>
    </source>
</evidence>
<evidence type="ECO:0000313" key="4">
    <source>
        <dbReference type="EMBL" id="CAE7346889.1"/>
    </source>
</evidence>
<dbReference type="SUPFAM" id="SSF48403">
    <property type="entry name" value="Ankyrin repeat"/>
    <property type="match status" value="1"/>
</dbReference>
<dbReference type="Pfam" id="PF12796">
    <property type="entry name" value="Ank_2"/>
    <property type="match status" value="1"/>
</dbReference>
<reference evidence="4" key="1">
    <citation type="submission" date="2021-02" db="EMBL/GenBank/DDBJ databases">
        <authorList>
            <person name="Dougan E. K."/>
            <person name="Rhodes N."/>
            <person name="Thang M."/>
            <person name="Chan C."/>
        </authorList>
    </citation>
    <scope>NUCLEOTIDE SEQUENCE</scope>
</reference>
<evidence type="ECO:0000256" key="3">
    <source>
        <dbReference type="PROSITE-ProRule" id="PRU00023"/>
    </source>
</evidence>